<dbReference type="Gene3D" id="3.30.70.270">
    <property type="match status" value="1"/>
</dbReference>
<dbReference type="EMBL" id="LRGB01016860">
    <property type="protein sequence ID" value="KZR98490.1"/>
    <property type="molecule type" value="Genomic_DNA"/>
</dbReference>
<evidence type="ECO:0000256" key="1">
    <source>
        <dbReference type="SAM" id="MobiDB-lite"/>
    </source>
</evidence>
<reference evidence="3 4" key="1">
    <citation type="submission" date="2016-03" db="EMBL/GenBank/DDBJ databases">
        <title>EvidentialGene: Evidence-directed Construction of Genes on Genomes.</title>
        <authorList>
            <person name="Gilbert D.G."/>
            <person name="Choi J.-H."/>
            <person name="Mockaitis K."/>
            <person name="Colbourne J."/>
            <person name="Pfrender M."/>
        </authorList>
    </citation>
    <scope>NUCLEOTIDE SEQUENCE [LARGE SCALE GENOMIC DNA]</scope>
    <source>
        <strain evidence="3 4">Xinb3</strain>
        <tissue evidence="3">Complete organism</tissue>
    </source>
</reference>
<feature type="region of interest" description="Disordered" evidence="1">
    <location>
        <begin position="116"/>
        <end position="180"/>
    </location>
</feature>
<dbReference type="PROSITE" id="PS50878">
    <property type="entry name" value="RT_POL"/>
    <property type="match status" value="1"/>
</dbReference>
<dbReference type="PANTHER" id="PTHR33050">
    <property type="entry name" value="REVERSE TRANSCRIPTASE DOMAIN-CONTAINING PROTEIN"/>
    <property type="match status" value="1"/>
</dbReference>
<dbReference type="SUPFAM" id="SSF56672">
    <property type="entry name" value="DNA/RNA polymerases"/>
    <property type="match status" value="1"/>
</dbReference>
<evidence type="ECO:0000313" key="3">
    <source>
        <dbReference type="EMBL" id="KZR98490.1"/>
    </source>
</evidence>
<feature type="domain" description="Reverse transcriptase" evidence="2">
    <location>
        <begin position="262"/>
        <end position="377"/>
    </location>
</feature>
<dbReference type="InterPro" id="IPR043502">
    <property type="entry name" value="DNA/RNA_pol_sf"/>
</dbReference>
<feature type="compositionally biased region" description="Low complexity" evidence="1">
    <location>
        <begin position="163"/>
        <end position="177"/>
    </location>
</feature>
<comment type="caution">
    <text evidence="3">The sequence shown here is derived from an EMBL/GenBank/DDBJ whole genome shotgun (WGS) entry which is preliminary data.</text>
</comment>
<dbReference type="Proteomes" id="UP000076858">
    <property type="component" value="Unassembled WGS sequence"/>
</dbReference>
<dbReference type="OrthoDB" id="6385851at2759"/>
<evidence type="ECO:0000259" key="2">
    <source>
        <dbReference type="PROSITE" id="PS50878"/>
    </source>
</evidence>
<feature type="non-terminal residue" evidence="3">
    <location>
        <position position="1"/>
    </location>
</feature>
<dbReference type="GO" id="GO:0071897">
    <property type="term" value="P:DNA biosynthetic process"/>
    <property type="evidence" value="ECO:0007669"/>
    <property type="project" value="UniProtKB-ARBA"/>
</dbReference>
<protein>
    <recommendedName>
        <fullName evidence="2">Reverse transcriptase domain-containing protein</fullName>
    </recommendedName>
</protein>
<dbReference type="PANTHER" id="PTHR33050:SF7">
    <property type="entry name" value="RIBONUCLEASE H"/>
    <property type="match status" value="1"/>
</dbReference>
<dbReference type="STRING" id="35525.A0A162BWU9"/>
<feature type="non-terminal residue" evidence="3">
    <location>
        <position position="377"/>
    </location>
</feature>
<dbReference type="Pfam" id="PF00078">
    <property type="entry name" value="RVT_1"/>
    <property type="match status" value="1"/>
</dbReference>
<proteinExistence type="predicted"/>
<dbReference type="Gene3D" id="3.10.10.10">
    <property type="entry name" value="HIV Type 1 Reverse Transcriptase, subunit A, domain 1"/>
    <property type="match status" value="1"/>
</dbReference>
<dbReference type="InterPro" id="IPR043128">
    <property type="entry name" value="Rev_trsase/Diguanyl_cyclase"/>
</dbReference>
<feature type="compositionally biased region" description="Polar residues" evidence="1">
    <location>
        <begin position="145"/>
        <end position="154"/>
    </location>
</feature>
<dbReference type="InterPro" id="IPR000477">
    <property type="entry name" value="RT_dom"/>
</dbReference>
<organism evidence="3 4">
    <name type="scientific">Daphnia magna</name>
    <dbReference type="NCBI Taxonomy" id="35525"/>
    <lineage>
        <taxon>Eukaryota</taxon>
        <taxon>Metazoa</taxon>
        <taxon>Ecdysozoa</taxon>
        <taxon>Arthropoda</taxon>
        <taxon>Crustacea</taxon>
        <taxon>Branchiopoda</taxon>
        <taxon>Diplostraca</taxon>
        <taxon>Cladocera</taxon>
        <taxon>Anomopoda</taxon>
        <taxon>Daphniidae</taxon>
        <taxon>Daphnia</taxon>
    </lineage>
</organism>
<evidence type="ECO:0000313" key="4">
    <source>
        <dbReference type="Proteomes" id="UP000076858"/>
    </source>
</evidence>
<dbReference type="InterPro" id="IPR052055">
    <property type="entry name" value="Hepadnavirus_pol/RT"/>
</dbReference>
<dbReference type="AlphaFoldDB" id="A0A162BWU9"/>
<name>A0A162BWU9_9CRUS</name>
<gene>
    <name evidence="3" type="ORF">APZ42_006071</name>
</gene>
<accession>A0A162BWU9</accession>
<keyword evidence="4" id="KW-1185">Reference proteome</keyword>
<sequence length="377" mass="43515">SDTSERPKLKYFWEKNLLTLQREIKDVFEPLVYLLNSVPDSNDAHLPPQTAIRLLGHVFAHMTQMRRFNAMRHVAPKFSSMVVDPLLFSSREHRYLFGDKFITALDKEAEMDSKVDKIGRYGGHSSSRKGNYSHRKGDNQGGGSRTNNNFNNSIKGGVNWNWGKQQPQQQKGKQQQGSYHNNKYVDFSSPLSGVSFVGGRLSLFLDAWRSVTDDQWILQIIESGYHIEFTHPPVQDKWPSEILMDEEKSTICNSEIKTLARKGAIVIAPNNSGFISNFFIIPKKTKGKFRPIFNLNNLNLFVSYEHFKMEGIDNLKYLIRNNEYLVKLDLQDAYFLVPVVKEHQKFLKFFWKGIIYQYVCLPFGLSSAPRVFAKVMK</sequence>